<dbReference type="GO" id="GO:0032259">
    <property type="term" value="P:methylation"/>
    <property type="evidence" value="ECO:0007669"/>
    <property type="project" value="UniProtKB-KW"/>
</dbReference>
<dbReference type="SUPFAM" id="SSF53335">
    <property type="entry name" value="S-adenosyl-L-methionine-dependent methyltransferases"/>
    <property type="match status" value="1"/>
</dbReference>
<evidence type="ECO:0000259" key="2">
    <source>
        <dbReference type="Pfam" id="PF08241"/>
    </source>
</evidence>
<dbReference type="EMBL" id="CP036290">
    <property type="protein sequence ID" value="QDU84386.1"/>
    <property type="molecule type" value="Genomic_DNA"/>
</dbReference>
<keyword evidence="4" id="KW-1185">Reference proteome</keyword>
<feature type="compositionally biased region" description="Low complexity" evidence="1">
    <location>
        <begin position="529"/>
        <end position="546"/>
    </location>
</feature>
<gene>
    <name evidence="3" type="ORF">Pla163_14930</name>
</gene>
<dbReference type="RefSeq" id="WP_145185811.1">
    <property type="nucleotide sequence ID" value="NZ_CP036290.1"/>
</dbReference>
<dbReference type="Proteomes" id="UP000319342">
    <property type="component" value="Chromosome"/>
</dbReference>
<sequence length="681" mass="74514">MQNPPRICALIASRNRPDLVDDMVARLSRSTAYDIDFVVVECGTDPSKLSKHSSLWYSDEDFRGKCYGHNLALAEARQRATQSGREYDYYWVLMNDVVFEDGVDAAKILVDTLEREPRMAICSPTNVDGQYPGCAPRARGGFRTVTTCDYLGFMLRAEAADEVGFLNPAFRYCWGAIHELSYKLYSAGWSVAYSDDVAYRHLGGTTYGAPGTATIGREEYQHFARAFANDYFVRNYGADWHVRFFAAASRGHEIEIDTFALHRELWSNGAFRADASSAPESASECFLLPPDERTADGRERVRLHLGCGRDLRPGWINVDTSDAVGADLVADVTDLVGIADASVDVIEANHLFEHLTRDQALAALREWRRVLRGDGELYLELPDLEACIRILGKHTDDRGYDLGLTGMYGWGPDIAADGVPQMHKWGWTREALTEALVEAGFGAVDFGPITQSWRPAARYGRDMRVRARVAAAVPRSRVDAPPSLAPAPVQDFAGSGPLGTLGSSARSGRSSDSDAPDGANSNSSMLHTNPSNVSRPSASNSNASASSAAPMSDTVALFAWPDYSVAGELDYLFGEFALNLLGRGALMLRYQAALDGPRDQVIARLDAACARVLGDRAFDVILIDQEFDAVGWQRLGEMTTAVVVLPSAQNEVRRHALASVRSRLVSRFDQLVAPQESARAA</sequence>
<dbReference type="SUPFAM" id="SSF53448">
    <property type="entry name" value="Nucleotide-diphospho-sugar transferases"/>
    <property type="match status" value="1"/>
</dbReference>
<name>A0A518CYU6_9BACT</name>
<dbReference type="GO" id="GO:0008757">
    <property type="term" value="F:S-adenosylmethionine-dependent methyltransferase activity"/>
    <property type="evidence" value="ECO:0007669"/>
    <property type="project" value="InterPro"/>
</dbReference>
<dbReference type="Pfam" id="PF08241">
    <property type="entry name" value="Methyltransf_11"/>
    <property type="match status" value="1"/>
</dbReference>
<feature type="domain" description="Methyltransferase type 11" evidence="2">
    <location>
        <begin position="310"/>
        <end position="378"/>
    </location>
</feature>
<dbReference type="InterPro" id="IPR013216">
    <property type="entry name" value="Methyltransf_11"/>
</dbReference>
<keyword evidence="3" id="KW-0489">Methyltransferase</keyword>
<dbReference type="AlphaFoldDB" id="A0A518CYU6"/>
<feature type="region of interest" description="Disordered" evidence="1">
    <location>
        <begin position="475"/>
        <end position="546"/>
    </location>
</feature>
<dbReference type="OrthoDB" id="282790at2"/>
<protein>
    <submittedName>
        <fullName evidence="3">Methyltransferase domain protein</fullName>
    </submittedName>
</protein>
<dbReference type="InterPro" id="IPR029044">
    <property type="entry name" value="Nucleotide-diphossugar_trans"/>
</dbReference>
<keyword evidence="3" id="KW-0808">Transferase</keyword>
<organism evidence="3 4">
    <name type="scientific">Rohdeia mirabilis</name>
    <dbReference type="NCBI Taxonomy" id="2528008"/>
    <lineage>
        <taxon>Bacteria</taxon>
        <taxon>Pseudomonadati</taxon>
        <taxon>Planctomycetota</taxon>
        <taxon>Planctomycetia</taxon>
        <taxon>Planctomycetia incertae sedis</taxon>
        <taxon>Rohdeia</taxon>
    </lineage>
</organism>
<evidence type="ECO:0000313" key="4">
    <source>
        <dbReference type="Proteomes" id="UP000319342"/>
    </source>
</evidence>
<dbReference type="Gene3D" id="3.90.550.10">
    <property type="entry name" value="Spore Coat Polysaccharide Biosynthesis Protein SpsA, Chain A"/>
    <property type="match status" value="1"/>
</dbReference>
<accession>A0A518CYU6</accession>
<reference evidence="3 4" key="1">
    <citation type="submission" date="2019-02" db="EMBL/GenBank/DDBJ databases">
        <title>Deep-cultivation of Planctomycetes and their phenomic and genomic characterization uncovers novel biology.</title>
        <authorList>
            <person name="Wiegand S."/>
            <person name="Jogler M."/>
            <person name="Boedeker C."/>
            <person name="Pinto D."/>
            <person name="Vollmers J."/>
            <person name="Rivas-Marin E."/>
            <person name="Kohn T."/>
            <person name="Peeters S.H."/>
            <person name="Heuer A."/>
            <person name="Rast P."/>
            <person name="Oberbeckmann S."/>
            <person name="Bunk B."/>
            <person name="Jeske O."/>
            <person name="Meyerdierks A."/>
            <person name="Storesund J.E."/>
            <person name="Kallscheuer N."/>
            <person name="Luecker S."/>
            <person name="Lage O.M."/>
            <person name="Pohl T."/>
            <person name="Merkel B.J."/>
            <person name="Hornburger P."/>
            <person name="Mueller R.-W."/>
            <person name="Bruemmer F."/>
            <person name="Labrenz M."/>
            <person name="Spormann A.M."/>
            <person name="Op den Camp H."/>
            <person name="Overmann J."/>
            <person name="Amann R."/>
            <person name="Jetten M.S.M."/>
            <person name="Mascher T."/>
            <person name="Medema M.H."/>
            <person name="Devos D.P."/>
            <person name="Kaster A.-K."/>
            <person name="Ovreas L."/>
            <person name="Rohde M."/>
            <person name="Galperin M.Y."/>
            <person name="Jogler C."/>
        </authorList>
    </citation>
    <scope>NUCLEOTIDE SEQUENCE [LARGE SCALE GENOMIC DNA]</scope>
    <source>
        <strain evidence="3 4">Pla163</strain>
    </source>
</reference>
<dbReference type="CDD" id="cd02440">
    <property type="entry name" value="AdoMet_MTases"/>
    <property type="match status" value="1"/>
</dbReference>
<evidence type="ECO:0000313" key="3">
    <source>
        <dbReference type="EMBL" id="QDU84386.1"/>
    </source>
</evidence>
<feature type="compositionally biased region" description="Polar residues" evidence="1">
    <location>
        <begin position="519"/>
        <end position="528"/>
    </location>
</feature>
<dbReference type="Gene3D" id="3.40.50.150">
    <property type="entry name" value="Vaccinia Virus protein VP39"/>
    <property type="match status" value="1"/>
</dbReference>
<proteinExistence type="predicted"/>
<dbReference type="InterPro" id="IPR029063">
    <property type="entry name" value="SAM-dependent_MTases_sf"/>
</dbReference>
<evidence type="ECO:0000256" key="1">
    <source>
        <dbReference type="SAM" id="MobiDB-lite"/>
    </source>
</evidence>